<dbReference type="Proteomes" id="UP000824890">
    <property type="component" value="Unassembled WGS sequence"/>
</dbReference>
<gene>
    <name evidence="3" type="ORF">HID58_081865</name>
</gene>
<evidence type="ECO:0000256" key="2">
    <source>
        <dbReference type="SAM" id="Phobius"/>
    </source>
</evidence>
<keyword evidence="4" id="KW-1185">Reference proteome</keyword>
<keyword evidence="2" id="KW-1133">Transmembrane helix</keyword>
<feature type="transmembrane region" description="Helical" evidence="2">
    <location>
        <begin position="914"/>
        <end position="941"/>
    </location>
</feature>
<name>A0ABQ7Y8Y8_BRANA</name>
<evidence type="ECO:0000256" key="1">
    <source>
        <dbReference type="SAM" id="MobiDB-lite"/>
    </source>
</evidence>
<dbReference type="InterPro" id="IPR004158">
    <property type="entry name" value="DUF247_pln"/>
</dbReference>
<evidence type="ECO:0000313" key="4">
    <source>
        <dbReference type="Proteomes" id="UP000824890"/>
    </source>
</evidence>
<dbReference type="PANTHER" id="PTHR31170">
    <property type="entry name" value="BNAC04G53230D PROTEIN"/>
    <property type="match status" value="1"/>
</dbReference>
<feature type="region of interest" description="Disordered" evidence="1">
    <location>
        <begin position="435"/>
        <end position="490"/>
    </location>
</feature>
<comment type="caution">
    <text evidence="3">The sequence shown here is derived from an EMBL/GenBank/DDBJ whole genome shotgun (WGS) entry which is preliminary data.</text>
</comment>
<protein>
    <submittedName>
        <fullName evidence="3">Uncharacterized protein</fullName>
    </submittedName>
</protein>
<dbReference type="PANTHER" id="PTHR31170:SF25">
    <property type="entry name" value="BNAA09G04570D PROTEIN"/>
    <property type="match status" value="1"/>
</dbReference>
<reference evidence="3 4" key="1">
    <citation type="submission" date="2021-05" db="EMBL/GenBank/DDBJ databases">
        <title>Genome Assembly of Synthetic Allotetraploid Brassica napus Reveals Homoeologous Exchanges between Subgenomes.</title>
        <authorList>
            <person name="Davis J.T."/>
        </authorList>
    </citation>
    <scope>NUCLEOTIDE SEQUENCE [LARGE SCALE GENOMIC DNA]</scope>
    <source>
        <strain evidence="4">cv. Da-Ae</strain>
        <tissue evidence="3">Seedling</tissue>
    </source>
</reference>
<evidence type="ECO:0000313" key="3">
    <source>
        <dbReference type="EMBL" id="KAH0864654.1"/>
    </source>
</evidence>
<organism evidence="3 4">
    <name type="scientific">Brassica napus</name>
    <name type="common">Rape</name>
    <dbReference type="NCBI Taxonomy" id="3708"/>
    <lineage>
        <taxon>Eukaryota</taxon>
        <taxon>Viridiplantae</taxon>
        <taxon>Streptophyta</taxon>
        <taxon>Embryophyta</taxon>
        <taxon>Tracheophyta</taxon>
        <taxon>Spermatophyta</taxon>
        <taxon>Magnoliopsida</taxon>
        <taxon>eudicotyledons</taxon>
        <taxon>Gunneridae</taxon>
        <taxon>Pentapetalae</taxon>
        <taxon>rosids</taxon>
        <taxon>malvids</taxon>
        <taxon>Brassicales</taxon>
        <taxon>Brassicaceae</taxon>
        <taxon>Brassiceae</taxon>
        <taxon>Brassica</taxon>
    </lineage>
</organism>
<feature type="region of interest" description="Disordered" evidence="1">
    <location>
        <begin position="37"/>
        <end position="59"/>
    </location>
</feature>
<keyword evidence="2" id="KW-0812">Transmembrane</keyword>
<keyword evidence="2" id="KW-0472">Membrane</keyword>
<accession>A0ABQ7Y8Y8</accession>
<dbReference type="EMBL" id="JAGKQM010000018">
    <property type="protein sequence ID" value="KAH0864654.1"/>
    <property type="molecule type" value="Genomic_DNA"/>
</dbReference>
<feature type="compositionally biased region" description="Polar residues" evidence="1">
    <location>
        <begin position="435"/>
        <end position="447"/>
    </location>
</feature>
<sequence length="945" mass="110003">LQPRETMVVYQSNSANKRSRGFRVRSLSRFAERRVQSRKLPNHEDTYPEPGKIKVTEDKPRETREEWVISIKDKVDKACGDVPASSWDKLCIYRVPHYLQEDDKKSYFPQTVSLGPYHHGKEHLLPMECHKLRAVHMVLEHTKKDIETYIDAMKNLEETARACYQGPICMSSNEFTEMLFLDGCFVLELFRGTKVGFTEIGYASTDPVFAMGRLMLSIQRDMVMLENQLPLFVLDKLLELQPDTVYQPGLVAQLAVNFFAQLMPTGEELPKRDKVESVDSVSDNGELHCLDVFHRSLFKSTWTLDKKSLKKSISSRKQQLIHCVTELKEAGVKFRRKKTDKLWDIEFKKGYLKIPKLLIHDSTKSLFSNLIAFEQCHANSSNDITSYVIFMDNLINSAEDLLVLHHCGIIEHWLGNMLSWYLLTLKIREKLEAENQGQESEPINPGQNLPALPEVTRSDQDQEQSNHNHDQTLSQASKIEVTKGSPKEPRDDWVISITDKLEQAHRDDDTTIWGKLCIYRVPYYLQENDNKSYFPQTVSLGPYHHGKKRLRPMDRHKWRAVNKILKRTNQNIKMYIDAMRELEEKARACYEGPFGLSSNEFIEMLVLDGCFVLELFRGAVEGFTELGYARNDPVFAMRGSMHSIQRDMIMLENQLPLFVLNRLLELQLGTRNQTGLVAQLAVRFFDPLMPTDEPMTKTDQSKLENYLARDKAFDPFADMGELHCLDVFRRSLLRSSPKPEPRLSRKRWSSRNTRVADKRRQQLIHCVTELREAGIKFRRRKTDRFWDIQFNNGYLEIPRLLIHDGTKSLFLNLIAFEQCHIDSRNDITSYIIFMDNLIDSHEDVSYLHYCGIIEHWLGSDSEVANLFNRLCEEVVFDTEDSYLSRLSVEVNRYYNQKWNAWRATLRHKYFNNPWAIVSFCAAVILLVLTLSQSFYAAYAYYKPPS</sequence>
<feature type="compositionally biased region" description="Basic and acidic residues" evidence="1">
    <location>
        <begin position="456"/>
        <end position="470"/>
    </location>
</feature>
<feature type="non-terminal residue" evidence="3">
    <location>
        <position position="1"/>
    </location>
</feature>
<dbReference type="Pfam" id="PF03140">
    <property type="entry name" value="DUF247"/>
    <property type="match status" value="2"/>
</dbReference>
<proteinExistence type="predicted"/>